<dbReference type="EMBL" id="CP120682">
    <property type="protein sequence ID" value="WKN36977.1"/>
    <property type="molecule type" value="Genomic_DNA"/>
</dbReference>
<reference evidence="2" key="1">
    <citation type="journal article" date="2023" name="Comput. Struct. Biotechnol. J.">
        <title>Discovery of a novel marine Bacteroidetes with a rich repertoire of carbohydrate-active enzymes.</title>
        <authorList>
            <person name="Chen B."/>
            <person name="Liu G."/>
            <person name="Chen Q."/>
            <person name="Wang H."/>
            <person name="Liu L."/>
            <person name="Tang K."/>
        </authorList>
    </citation>
    <scope>NUCLEOTIDE SEQUENCE</scope>
    <source>
        <strain evidence="2">TK19036</strain>
    </source>
</reference>
<dbReference type="Gene3D" id="3.40.50.300">
    <property type="entry name" value="P-loop containing nucleotide triphosphate hydrolases"/>
    <property type="match status" value="1"/>
</dbReference>
<reference evidence="2" key="2">
    <citation type="journal article" date="2024" name="Antonie Van Leeuwenhoek">
        <title>Roseihalotalea indica gen. nov., sp. nov., a halophilic Bacteroidetes from mesopelagic Southwest Indian Ocean with higher carbohydrate metabolic potential.</title>
        <authorList>
            <person name="Chen B."/>
            <person name="Zhang M."/>
            <person name="Lin D."/>
            <person name="Ye J."/>
            <person name="Tang K."/>
        </authorList>
    </citation>
    <scope>NUCLEOTIDE SEQUENCE</scope>
    <source>
        <strain evidence="2">TK19036</strain>
    </source>
</reference>
<dbReference type="InterPro" id="IPR026634">
    <property type="entry name" value="TPST-like"/>
</dbReference>
<proteinExistence type="predicted"/>
<gene>
    <name evidence="2" type="ORF">K4G66_31920</name>
</gene>
<protein>
    <submittedName>
        <fullName evidence="2">Sulfotransferase</fullName>
    </submittedName>
</protein>
<dbReference type="PANTHER" id="PTHR12788">
    <property type="entry name" value="PROTEIN-TYROSINE SULFOTRANSFERASE 2"/>
    <property type="match status" value="1"/>
</dbReference>
<dbReference type="AlphaFoldDB" id="A0AA49GMF0"/>
<dbReference type="PANTHER" id="PTHR12788:SF10">
    <property type="entry name" value="PROTEIN-TYROSINE SULFOTRANSFERASE"/>
    <property type="match status" value="1"/>
</dbReference>
<evidence type="ECO:0000313" key="2">
    <source>
        <dbReference type="EMBL" id="WKN36977.1"/>
    </source>
</evidence>
<sequence>MLEESKLVFIISQPRSGSTMLQKLISNNDQVDTVSEPWLLLPFLSLYRPELVEASYNYPIMAAGVLDYLAKKQLEPTFRNKLKDLILNLYQVREPGQYFLDKTPRYYEILPEIFDLFPKAKYIILKRNPFASLSSMLHTWSGGKILFEKIKTFYRDFLTGPFKVQEFSAAQSGNPNVLEIKYEALVSEPQKYTQKLYQWLAIPYEEAVLDITANAKATGIYGDDVYKKNIFTHVSEDSIDSWRELCSQEPLKGFFVDYNQFLGDRFIKNYGYEPLTWKKPFLGRNNYFERFLEQPDLKI</sequence>
<evidence type="ECO:0000256" key="1">
    <source>
        <dbReference type="ARBA" id="ARBA00022679"/>
    </source>
</evidence>
<organism evidence="2">
    <name type="scientific">Roseihalotalea indica</name>
    <dbReference type="NCBI Taxonomy" id="2867963"/>
    <lineage>
        <taxon>Bacteria</taxon>
        <taxon>Pseudomonadati</taxon>
        <taxon>Bacteroidota</taxon>
        <taxon>Cytophagia</taxon>
        <taxon>Cytophagales</taxon>
        <taxon>Catalimonadaceae</taxon>
        <taxon>Roseihalotalea</taxon>
    </lineage>
</organism>
<keyword evidence="1" id="KW-0808">Transferase</keyword>
<dbReference type="InterPro" id="IPR027417">
    <property type="entry name" value="P-loop_NTPase"/>
</dbReference>
<dbReference type="SUPFAM" id="SSF52540">
    <property type="entry name" value="P-loop containing nucleoside triphosphate hydrolases"/>
    <property type="match status" value="1"/>
</dbReference>
<dbReference type="Pfam" id="PF13469">
    <property type="entry name" value="Sulfotransfer_3"/>
    <property type="match status" value="1"/>
</dbReference>
<dbReference type="GO" id="GO:0008476">
    <property type="term" value="F:protein-tyrosine sulfotransferase activity"/>
    <property type="evidence" value="ECO:0007669"/>
    <property type="project" value="InterPro"/>
</dbReference>
<accession>A0AA49GMF0</accession>
<name>A0AA49GMF0_9BACT</name>